<feature type="transmembrane region" description="Helical" evidence="12">
    <location>
        <begin position="86"/>
        <end position="108"/>
    </location>
</feature>
<keyword evidence="12" id="KW-0812">Transmembrane</keyword>
<evidence type="ECO:0000256" key="1">
    <source>
        <dbReference type="ARBA" id="ARBA00000966"/>
    </source>
</evidence>
<dbReference type="PROSITE" id="PS00698">
    <property type="entry name" value="GH9_3"/>
    <property type="match status" value="1"/>
</dbReference>
<evidence type="ECO:0000256" key="12">
    <source>
        <dbReference type="SAM" id="Phobius"/>
    </source>
</evidence>
<evidence type="ECO:0000256" key="9">
    <source>
        <dbReference type="PROSITE-ProRule" id="PRU10060"/>
    </source>
</evidence>
<reference evidence="14 15" key="1">
    <citation type="submission" date="2022-03" db="EMBL/GenBank/DDBJ databases">
        <authorList>
            <person name="Nunn A."/>
            <person name="Chopra R."/>
            <person name="Nunn A."/>
            <person name="Contreras Garrido A."/>
        </authorList>
    </citation>
    <scope>NUCLEOTIDE SEQUENCE [LARGE SCALE GENOMIC DNA]</scope>
</reference>
<evidence type="ECO:0000256" key="2">
    <source>
        <dbReference type="ARBA" id="ARBA00007072"/>
    </source>
</evidence>
<evidence type="ECO:0000313" key="15">
    <source>
        <dbReference type="Proteomes" id="UP000836841"/>
    </source>
</evidence>
<keyword evidence="15" id="KW-1185">Reference proteome</keyword>
<dbReference type="GO" id="GO:0030245">
    <property type="term" value="P:cellulose catabolic process"/>
    <property type="evidence" value="ECO:0007669"/>
    <property type="project" value="UniProtKB-KW"/>
</dbReference>
<evidence type="ECO:0000256" key="6">
    <source>
        <dbReference type="ARBA" id="ARBA00023295"/>
    </source>
</evidence>
<dbReference type="Proteomes" id="UP000836841">
    <property type="component" value="Chromosome 5"/>
</dbReference>
<feature type="active site" evidence="9">
    <location>
        <position position="544"/>
    </location>
</feature>
<keyword evidence="5 8" id="KW-0119">Carbohydrate metabolism</keyword>
<keyword evidence="12" id="KW-1133">Transmembrane helix</keyword>
<dbReference type="SUPFAM" id="SSF48208">
    <property type="entry name" value="Six-hairpin glycosidases"/>
    <property type="match status" value="1"/>
</dbReference>
<organism evidence="14 15">
    <name type="scientific">Thlaspi arvense</name>
    <name type="common">Field penny-cress</name>
    <dbReference type="NCBI Taxonomy" id="13288"/>
    <lineage>
        <taxon>Eukaryota</taxon>
        <taxon>Viridiplantae</taxon>
        <taxon>Streptophyta</taxon>
        <taxon>Embryophyta</taxon>
        <taxon>Tracheophyta</taxon>
        <taxon>Spermatophyta</taxon>
        <taxon>Magnoliopsida</taxon>
        <taxon>eudicotyledons</taxon>
        <taxon>Gunneridae</taxon>
        <taxon>Pentapetalae</taxon>
        <taxon>rosids</taxon>
        <taxon>malvids</taxon>
        <taxon>Brassicales</taxon>
        <taxon>Brassicaceae</taxon>
        <taxon>Thlaspideae</taxon>
        <taxon>Thlaspi</taxon>
    </lineage>
</organism>
<keyword evidence="3 8" id="KW-0378">Hydrolase</keyword>
<dbReference type="InterPro" id="IPR012341">
    <property type="entry name" value="6hp_glycosidase-like_sf"/>
</dbReference>
<dbReference type="InterPro" id="IPR008928">
    <property type="entry name" value="6-hairpin_glycosidase_sf"/>
</dbReference>
<dbReference type="InterPro" id="IPR033126">
    <property type="entry name" value="Glyco_hydro_9_Asp/Glu_AS"/>
</dbReference>
<dbReference type="Gene3D" id="1.50.10.10">
    <property type="match status" value="1"/>
</dbReference>
<keyword evidence="7 8" id="KW-0624">Polysaccharide degradation</keyword>
<dbReference type="GO" id="GO:0008810">
    <property type="term" value="F:cellulase activity"/>
    <property type="evidence" value="ECO:0007669"/>
    <property type="project" value="UniProtKB-EC"/>
</dbReference>
<evidence type="ECO:0000256" key="11">
    <source>
        <dbReference type="SAM" id="MobiDB-lite"/>
    </source>
</evidence>
<protein>
    <recommendedName>
        <fullName evidence="10">Endoglucanase</fullName>
        <ecNumber evidence="10">3.2.1.4</ecNumber>
    </recommendedName>
</protein>
<keyword evidence="4 10" id="KW-0136">Cellulose degradation</keyword>
<proteinExistence type="inferred from homology"/>
<dbReference type="InterPro" id="IPR001701">
    <property type="entry name" value="Glyco_hydro_9"/>
</dbReference>
<dbReference type="InterPro" id="IPR018221">
    <property type="entry name" value="Glyco_hydro_9_His_AS"/>
</dbReference>
<feature type="active site" evidence="8">
    <location>
        <position position="487"/>
    </location>
</feature>
<evidence type="ECO:0000256" key="8">
    <source>
        <dbReference type="PROSITE-ProRule" id="PRU10059"/>
    </source>
</evidence>
<evidence type="ECO:0000256" key="4">
    <source>
        <dbReference type="ARBA" id="ARBA00023001"/>
    </source>
</evidence>
<sequence length="593" mass="66756">MHPGNLWGGKLDAIDSDRAAAEEEERRRNMTEWDRGALHSQQLTAEEQRNQLDETQQSWLLAPQDSWKKKRKKYVNLGCVSVSRTVFMWTVGSIVVLFLVVALPIIIVKSLPRHKSTPPPLDNYTLALHKAIQFFDAQKSGKLPKNNRVSWRGDSGLKDGPAEVPGGLFGGYYDGGSNIKFHFPMAFSMTMLSWSLIEYSHKFKAINEYDHMRDVLKWGTDYLLLTFNNSATRLDHIYTQVGGGLRDSESPDDIYCWQRPEDMSYDRPVISATSATDLGAEVAAALAAASIVFTDKPNYAQKLKKGAETLWPFFRSKSRRNRYSNGKPTTQAFYNSTSVFDELMWAGAWLYYATGNKTYIELATTPSVPQTAKAFANRPELMVPSWNNKLPGAMLLMTRYRLFLNPGFPYENMLNRYHNATGVTMSSLFADYLNSTGVPGWYCGPTFVSNHVLKDFAMSQIDYILGNNPLKMSYVVGFGKKFPRHVHHRGATIPNDKKRRSCREGLKYRDTKNPNPHNITGAMVGGPNKFDQFHDIRRNYNASEPTLSGNAGLVAALVSLTSSGGYRIDKNTMFNGVPPLYPPAPPPPKVWRP</sequence>
<feature type="region of interest" description="Disordered" evidence="11">
    <location>
        <begin position="18"/>
        <end position="40"/>
    </location>
</feature>
<feature type="active site" evidence="9">
    <location>
        <position position="535"/>
    </location>
</feature>
<evidence type="ECO:0000256" key="5">
    <source>
        <dbReference type="ARBA" id="ARBA00023277"/>
    </source>
</evidence>
<evidence type="ECO:0000259" key="13">
    <source>
        <dbReference type="Pfam" id="PF00759"/>
    </source>
</evidence>
<evidence type="ECO:0000256" key="10">
    <source>
        <dbReference type="RuleBase" id="RU361166"/>
    </source>
</evidence>
<comment type="similarity">
    <text evidence="2 8 10">Belongs to the glycosyl hydrolase 9 (cellulase E) family.</text>
</comment>
<dbReference type="EMBL" id="OU466861">
    <property type="protein sequence ID" value="CAH2065595.1"/>
    <property type="molecule type" value="Genomic_DNA"/>
</dbReference>
<dbReference type="EC" id="3.2.1.4" evidence="10"/>
<keyword evidence="6 8" id="KW-0326">Glycosidase</keyword>
<evidence type="ECO:0000256" key="7">
    <source>
        <dbReference type="ARBA" id="ARBA00023326"/>
    </source>
</evidence>
<feature type="compositionally biased region" description="Basic and acidic residues" evidence="11">
    <location>
        <begin position="18"/>
        <end position="37"/>
    </location>
</feature>
<name>A0AAU9SLN2_THLAR</name>
<dbReference type="PROSITE" id="PS00592">
    <property type="entry name" value="GH9_2"/>
    <property type="match status" value="1"/>
</dbReference>
<feature type="domain" description="Glycoside hydrolase family 9" evidence="13">
    <location>
        <begin position="124"/>
        <end position="557"/>
    </location>
</feature>
<comment type="catalytic activity">
    <reaction evidence="1 10">
        <text>Endohydrolysis of (1-&gt;4)-beta-D-glucosidic linkages in cellulose, lichenin and cereal beta-D-glucans.</text>
        <dbReference type="EC" id="3.2.1.4"/>
    </reaction>
</comment>
<dbReference type="AlphaFoldDB" id="A0AAU9SLN2"/>
<evidence type="ECO:0000313" key="14">
    <source>
        <dbReference type="EMBL" id="CAH2065595.1"/>
    </source>
</evidence>
<gene>
    <name evidence="14" type="ORF">TAV2_LOCUS16833</name>
</gene>
<evidence type="ECO:0000256" key="3">
    <source>
        <dbReference type="ARBA" id="ARBA00022801"/>
    </source>
</evidence>
<keyword evidence="12" id="KW-0472">Membrane</keyword>
<accession>A0AAU9SLN2</accession>
<dbReference type="PANTHER" id="PTHR22298">
    <property type="entry name" value="ENDO-1,4-BETA-GLUCANASE"/>
    <property type="match status" value="1"/>
</dbReference>
<dbReference type="Pfam" id="PF00759">
    <property type="entry name" value="Glyco_hydro_9"/>
    <property type="match status" value="1"/>
</dbReference>